<sequence length="26" mass="3034">MSCNIHSGMLLLQLCDIKNYRSNTFM</sequence>
<name>A0A0A8Z8D2_ARUDO</name>
<protein>
    <submittedName>
        <fullName evidence="1">Uncharacterized protein</fullName>
    </submittedName>
</protein>
<dbReference type="EMBL" id="GBRH01264885">
    <property type="protein sequence ID" value="JAD33010.1"/>
    <property type="molecule type" value="Transcribed_RNA"/>
</dbReference>
<evidence type="ECO:0000313" key="1">
    <source>
        <dbReference type="EMBL" id="JAD33010.1"/>
    </source>
</evidence>
<reference evidence="1" key="2">
    <citation type="journal article" date="2015" name="Data Brief">
        <title>Shoot transcriptome of the giant reed, Arundo donax.</title>
        <authorList>
            <person name="Barrero R.A."/>
            <person name="Guerrero F.D."/>
            <person name="Moolhuijzen P."/>
            <person name="Goolsby J.A."/>
            <person name="Tidwell J."/>
            <person name="Bellgard S.E."/>
            <person name="Bellgard M.I."/>
        </authorList>
    </citation>
    <scope>NUCLEOTIDE SEQUENCE</scope>
    <source>
        <tissue evidence="1">Shoot tissue taken approximately 20 cm above the soil surface</tissue>
    </source>
</reference>
<accession>A0A0A8Z8D2</accession>
<proteinExistence type="predicted"/>
<reference evidence="1" key="1">
    <citation type="submission" date="2014-09" db="EMBL/GenBank/DDBJ databases">
        <authorList>
            <person name="Magalhaes I.L.F."/>
            <person name="Oliveira U."/>
            <person name="Santos F.R."/>
            <person name="Vidigal T.H.D.A."/>
            <person name="Brescovit A.D."/>
            <person name="Santos A.J."/>
        </authorList>
    </citation>
    <scope>NUCLEOTIDE SEQUENCE</scope>
    <source>
        <tissue evidence="1">Shoot tissue taken approximately 20 cm above the soil surface</tissue>
    </source>
</reference>
<organism evidence="1">
    <name type="scientific">Arundo donax</name>
    <name type="common">Giant reed</name>
    <name type="synonym">Donax arundinaceus</name>
    <dbReference type="NCBI Taxonomy" id="35708"/>
    <lineage>
        <taxon>Eukaryota</taxon>
        <taxon>Viridiplantae</taxon>
        <taxon>Streptophyta</taxon>
        <taxon>Embryophyta</taxon>
        <taxon>Tracheophyta</taxon>
        <taxon>Spermatophyta</taxon>
        <taxon>Magnoliopsida</taxon>
        <taxon>Liliopsida</taxon>
        <taxon>Poales</taxon>
        <taxon>Poaceae</taxon>
        <taxon>PACMAD clade</taxon>
        <taxon>Arundinoideae</taxon>
        <taxon>Arundineae</taxon>
        <taxon>Arundo</taxon>
    </lineage>
</organism>
<dbReference type="AlphaFoldDB" id="A0A0A8Z8D2"/>